<keyword evidence="4" id="KW-1185">Reference proteome</keyword>
<evidence type="ECO:0000256" key="1">
    <source>
        <dbReference type="SAM" id="MobiDB-lite"/>
    </source>
</evidence>
<reference evidence="3" key="1">
    <citation type="submission" date="2021-02" db="EMBL/GenBank/DDBJ databases">
        <authorList>
            <person name="Dougan E. K."/>
            <person name="Rhodes N."/>
            <person name="Thang M."/>
            <person name="Chan C."/>
        </authorList>
    </citation>
    <scope>NUCLEOTIDE SEQUENCE</scope>
</reference>
<gene>
    <name evidence="3" type="primary">licD</name>
    <name evidence="3" type="ORF">SPIL2461_LOCUS12721</name>
</gene>
<feature type="compositionally biased region" description="Low complexity" evidence="1">
    <location>
        <begin position="34"/>
        <end position="47"/>
    </location>
</feature>
<feature type="region of interest" description="Disordered" evidence="1">
    <location>
        <begin position="32"/>
        <end position="72"/>
    </location>
</feature>
<feature type="non-terminal residue" evidence="3">
    <location>
        <position position="162"/>
    </location>
</feature>
<evidence type="ECO:0000313" key="3">
    <source>
        <dbReference type="EMBL" id="CAE7493558.1"/>
    </source>
</evidence>
<evidence type="ECO:0000313" key="4">
    <source>
        <dbReference type="Proteomes" id="UP000649617"/>
    </source>
</evidence>
<dbReference type="EMBL" id="CAJNIZ010026626">
    <property type="protein sequence ID" value="CAE7493558.1"/>
    <property type="molecule type" value="Genomic_DNA"/>
</dbReference>
<proteinExistence type="predicted"/>
<dbReference type="Proteomes" id="UP000649617">
    <property type="component" value="Unassembled WGS sequence"/>
</dbReference>
<organism evidence="3 4">
    <name type="scientific">Symbiodinium pilosum</name>
    <name type="common">Dinoflagellate</name>
    <dbReference type="NCBI Taxonomy" id="2952"/>
    <lineage>
        <taxon>Eukaryota</taxon>
        <taxon>Sar</taxon>
        <taxon>Alveolata</taxon>
        <taxon>Dinophyceae</taxon>
        <taxon>Suessiales</taxon>
        <taxon>Symbiodiniaceae</taxon>
        <taxon>Symbiodinium</taxon>
    </lineage>
</organism>
<protein>
    <submittedName>
        <fullName evidence="3">LicD protein</fullName>
    </submittedName>
</protein>
<accession>A0A812SN00</accession>
<evidence type="ECO:0000256" key="2">
    <source>
        <dbReference type="SAM" id="SignalP"/>
    </source>
</evidence>
<feature type="signal peptide" evidence="2">
    <location>
        <begin position="1"/>
        <end position="18"/>
    </location>
</feature>
<dbReference type="AlphaFoldDB" id="A0A812SN00"/>
<name>A0A812SN00_SYMPI</name>
<comment type="caution">
    <text evidence="3">The sequence shown here is derived from an EMBL/GenBank/DDBJ whole genome shotgun (WGS) entry which is preliminary data.</text>
</comment>
<keyword evidence="2" id="KW-0732">Signal</keyword>
<feature type="chain" id="PRO_5032589433" evidence="2">
    <location>
        <begin position="19"/>
        <end position="162"/>
    </location>
</feature>
<sequence>RFLLFIVALGSQPSSVTAIAAEGVVLMQSRLRGSKTTETSGETSITFEDADTSRESSLEEALGARYSDDDESCSAEGLSPGVCALSSLARPRVVKTRLRKSVADCDEEESRARLERALVAEIESALAGNHSAFDDSRLQKLEEDLRPLYATLPHEYPLADIE</sequence>
<feature type="non-terminal residue" evidence="3">
    <location>
        <position position="1"/>
    </location>
</feature>